<feature type="compositionally biased region" description="Low complexity" evidence="1">
    <location>
        <begin position="355"/>
        <end position="364"/>
    </location>
</feature>
<accession>A0A1E5Q5M1</accession>
<organism evidence="2 3">
    <name type="scientific">Magnetovibrio blakemorei</name>
    <dbReference type="NCBI Taxonomy" id="28181"/>
    <lineage>
        <taxon>Bacteria</taxon>
        <taxon>Pseudomonadati</taxon>
        <taxon>Pseudomonadota</taxon>
        <taxon>Alphaproteobacteria</taxon>
        <taxon>Rhodospirillales</taxon>
        <taxon>Magnetovibrionaceae</taxon>
        <taxon>Magnetovibrio</taxon>
    </lineage>
</organism>
<feature type="compositionally biased region" description="Basic and acidic residues" evidence="1">
    <location>
        <begin position="365"/>
        <end position="374"/>
    </location>
</feature>
<dbReference type="PANTHER" id="PTHR38731:SF3">
    <property type="entry name" value="BLL6125 PROTEIN"/>
    <property type="match status" value="1"/>
</dbReference>
<sequence>MDGTTDFKISEKGSESSYINTLVANETSSQILIPGGNIFLSAEFVREGYDLTLKTPDGQTVSIPEYFMTDTPPDLLLGDGSVITADLATKLAGPMVPSQYAQQQTDPQTDAQVTLGSAIGSVSELKGSVLATRADGSQVTLSAGDPIYQGDVLETSADGALGVIFADDTTFSLDAGGRMVIDEMVYDPDAQTGVFEATVVKGVFSFVSGQVAKTDGDAMVIHTPKTTIGIRGSTGLIKSGAEDGQDQITLVPDIDGNLGELIVSNQAGSQVLNQPNASTTVFSATLPPAPVVFMSAQQIQQSFGNALTVLVRTEAKKAVAKVEHAARQAQDAAEKSTQQQGEAAKAKEEADQAQDEAAQAQADAEAAKAEAEAAKAEAEAITDVDAKAEAEAKAAEAEAKALEAQAKAEADTEAAAIKVAEAAAQAEQAVQAEQQAATAAAAQQAAQQFSQMAGSAAEIQQQVFTQFLQTGVVDPNYTPGAPLPGGPQGGANGPGLGGGPGGVQGMIYISESGEAFTISPNGEVIIVTQNGDTITITSTNAASVEAEAFQEIFAETYNAAIGSTAETVTADNGATTTITTDTDYVETDFQETITAAIGGGALTGGSGSTNFYFPWATLSSGANLPYTYTITDTGGTNQISFDGMDVVYFDVEANSSTSGLISVYKDHTAANNLFGTISYSGISQFLLADVTVTSFSTTNFTTSASGNVLKLSGLDAGEHGYGMAGNDSANTFAVSAGNSIVFGKGGDDIFNISAAGSVQILGGTGADQFVVTAWGSSNGGYDLKGGMALTTTITAPGGRLRPYTFTSRRQARWCRMFPPTTLQRINTPSR</sequence>
<dbReference type="RefSeq" id="WP_069958589.1">
    <property type="nucleotide sequence ID" value="NZ_MCGG01000043.1"/>
</dbReference>
<dbReference type="PANTHER" id="PTHR38731">
    <property type="entry name" value="LIPL45-RELATED LIPOPROTEIN-RELATED"/>
    <property type="match status" value="1"/>
</dbReference>
<dbReference type="AlphaFoldDB" id="A0A1E5Q5M1"/>
<name>A0A1E5Q5M1_9PROT</name>
<reference evidence="3" key="1">
    <citation type="submission" date="2016-07" db="EMBL/GenBank/DDBJ databases">
        <authorList>
            <person name="Florea S."/>
            <person name="Webb J.S."/>
            <person name="Jaromczyk J."/>
            <person name="Schardl C.L."/>
        </authorList>
    </citation>
    <scope>NUCLEOTIDE SEQUENCE [LARGE SCALE GENOMIC DNA]</scope>
    <source>
        <strain evidence="3">MV-1</strain>
    </source>
</reference>
<dbReference type="EMBL" id="MCGG01000043">
    <property type="protein sequence ID" value="OEJ65896.1"/>
    <property type="molecule type" value="Genomic_DNA"/>
</dbReference>
<protein>
    <submittedName>
        <fullName evidence="2">Uncharacterized protein</fullName>
    </submittedName>
</protein>
<gene>
    <name evidence="2" type="ORF">BEN30_13455</name>
</gene>
<dbReference type="OrthoDB" id="9773411at2"/>
<proteinExistence type="predicted"/>
<feature type="region of interest" description="Disordered" evidence="1">
    <location>
        <begin position="329"/>
        <end position="374"/>
    </location>
</feature>
<comment type="caution">
    <text evidence="2">The sequence shown here is derived from an EMBL/GenBank/DDBJ whole genome shotgun (WGS) entry which is preliminary data.</text>
</comment>
<evidence type="ECO:0000313" key="2">
    <source>
        <dbReference type="EMBL" id="OEJ65896.1"/>
    </source>
</evidence>
<feature type="compositionally biased region" description="Gly residues" evidence="1">
    <location>
        <begin position="486"/>
        <end position="498"/>
    </location>
</feature>
<dbReference type="STRING" id="28181.BEN30_13455"/>
<evidence type="ECO:0000313" key="3">
    <source>
        <dbReference type="Proteomes" id="UP000095347"/>
    </source>
</evidence>
<evidence type="ECO:0000256" key="1">
    <source>
        <dbReference type="SAM" id="MobiDB-lite"/>
    </source>
</evidence>
<dbReference type="Proteomes" id="UP000095347">
    <property type="component" value="Unassembled WGS sequence"/>
</dbReference>
<keyword evidence="3" id="KW-1185">Reference proteome</keyword>
<feature type="region of interest" description="Disordered" evidence="1">
    <location>
        <begin position="476"/>
        <end position="498"/>
    </location>
</feature>